<evidence type="ECO:0000313" key="3">
    <source>
        <dbReference type="Proteomes" id="UP000584374"/>
    </source>
</evidence>
<feature type="domain" description="Smr" evidence="1">
    <location>
        <begin position="1"/>
        <end position="83"/>
    </location>
</feature>
<dbReference type="InterPro" id="IPR036063">
    <property type="entry name" value="Smr_dom_sf"/>
</dbReference>
<dbReference type="Pfam" id="PF01713">
    <property type="entry name" value="Smr"/>
    <property type="match status" value="1"/>
</dbReference>
<dbReference type="Proteomes" id="UP000584374">
    <property type="component" value="Unassembled WGS sequence"/>
</dbReference>
<evidence type="ECO:0000313" key="2">
    <source>
        <dbReference type="EMBL" id="MBB5158531.1"/>
    </source>
</evidence>
<protein>
    <submittedName>
        <fullName evidence="2">DNA-nicking Smr family endonuclease</fullName>
    </submittedName>
</protein>
<dbReference type="PROSITE" id="PS50828">
    <property type="entry name" value="SMR"/>
    <property type="match status" value="1"/>
</dbReference>
<dbReference type="InterPro" id="IPR002625">
    <property type="entry name" value="Smr_dom"/>
</dbReference>
<organism evidence="2 3">
    <name type="scientific">Saccharopolyspora phatthalungensis</name>
    <dbReference type="NCBI Taxonomy" id="664693"/>
    <lineage>
        <taxon>Bacteria</taxon>
        <taxon>Bacillati</taxon>
        <taxon>Actinomycetota</taxon>
        <taxon>Actinomycetes</taxon>
        <taxon>Pseudonocardiales</taxon>
        <taxon>Pseudonocardiaceae</taxon>
        <taxon>Saccharopolyspora</taxon>
    </lineage>
</organism>
<dbReference type="SUPFAM" id="SSF160443">
    <property type="entry name" value="SMR domain-like"/>
    <property type="match status" value="1"/>
</dbReference>
<dbReference type="GO" id="GO:0004519">
    <property type="term" value="F:endonuclease activity"/>
    <property type="evidence" value="ECO:0007669"/>
    <property type="project" value="UniProtKB-KW"/>
</dbReference>
<dbReference type="EMBL" id="JACHIW010000002">
    <property type="protein sequence ID" value="MBB5158531.1"/>
    <property type="molecule type" value="Genomic_DNA"/>
</dbReference>
<accession>A0A840QET6</accession>
<evidence type="ECO:0000259" key="1">
    <source>
        <dbReference type="PROSITE" id="PS50828"/>
    </source>
</evidence>
<reference evidence="2 3" key="1">
    <citation type="submission" date="2020-08" db="EMBL/GenBank/DDBJ databases">
        <title>Sequencing the genomes of 1000 actinobacteria strains.</title>
        <authorList>
            <person name="Klenk H.-P."/>
        </authorList>
    </citation>
    <scope>NUCLEOTIDE SEQUENCE [LARGE SCALE GENOMIC DNA]</scope>
    <source>
        <strain evidence="2 3">DSM 45584</strain>
    </source>
</reference>
<keyword evidence="2" id="KW-0255">Endonuclease</keyword>
<gene>
    <name evidence="2" type="ORF">BJ970_006130</name>
</gene>
<dbReference type="AlphaFoldDB" id="A0A840QET6"/>
<keyword evidence="2" id="KW-0378">Hydrolase</keyword>
<dbReference type="Gene3D" id="3.30.1370.110">
    <property type="match status" value="1"/>
</dbReference>
<proteinExistence type="predicted"/>
<comment type="caution">
    <text evidence="2">The sequence shown here is derived from an EMBL/GenBank/DDBJ whole genome shotgun (WGS) entry which is preliminary data.</text>
</comment>
<sequence length="83" mass="9504">MPEKLTVDLHPVFRSDRDIDRAVRSAIFRAAQEKVKLVEIIPGKGDGKLKRRVLAMLKQPHLKKLYRSVEADPGNEGRVLVRF</sequence>
<dbReference type="RefSeq" id="WP_184730363.1">
    <property type="nucleotide sequence ID" value="NZ_JACHIW010000002.1"/>
</dbReference>
<keyword evidence="2" id="KW-0540">Nuclease</keyword>
<keyword evidence="3" id="KW-1185">Reference proteome</keyword>
<name>A0A840QET6_9PSEU</name>